<accession>A0A5J4PXJ0</accession>
<sequence>MAYSGLAIADYFIEKSINEKPVSKPITNMAVLKMIYFAQELSFPIFNERLIKDAFY</sequence>
<organism evidence="1">
    <name type="scientific">termite gut metagenome</name>
    <dbReference type="NCBI Taxonomy" id="433724"/>
    <lineage>
        <taxon>unclassified sequences</taxon>
        <taxon>metagenomes</taxon>
        <taxon>organismal metagenomes</taxon>
    </lineage>
</organism>
<proteinExistence type="predicted"/>
<gene>
    <name evidence="1" type="ORF">EZS27_035702</name>
</gene>
<reference evidence="1" key="1">
    <citation type="submission" date="2019-03" db="EMBL/GenBank/DDBJ databases">
        <title>Single cell metagenomics reveals metabolic interactions within the superorganism composed of flagellate Streblomastix strix and complex community of Bacteroidetes bacteria on its surface.</title>
        <authorList>
            <person name="Treitli S.C."/>
            <person name="Kolisko M."/>
            <person name="Husnik F."/>
            <person name="Keeling P."/>
            <person name="Hampl V."/>
        </authorList>
    </citation>
    <scope>NUCLEOTIDE SEQUENCE</scope>
    <source>
        <strain evidence="1">STM</strain>
    </source>
</reference>
<dbReference type="EMBL" id="SNRY01006019">
    <property type="protein sequence ID" value="KAA6313540.1"/>
    <property type="molecule type" value="Genomic_DNA"/>
</dbReference>
<protein>
    <submittedName>
        <fullName evidence="1">Uncharacterized protein</fullName>
    </submittedName>
</protein>
<comment type="caution">
    <text evidence="1">The sequence shown here is derived from an EMBL/GenBank/DDBJ whole genome shotgun (WGS) entry which is preliminary data.</text>
</comment>
<name>A0A5J4PXJ0_9ZZZZ</name>
<dbReference type="AlphaFoldDB" id="A0A5J4PXJ0"/>
<evidence type="ECO:0000313" key="1">
    <source>
        <dbReference type="EMBL" id="KAA6313540.1"/>
    </source>
</evidence>
<feature type="non-terminal residue" evidence="1">
    <location>
        <position position="56"/>
    </location>
</feature>